<name>A0A9N7JIN9_CLOSE</name>
<evidence type="ECO:0000256" key="3">
    <source>
        <dbReference type="RuleBase" id="RU364116"/>
    </source>
</evidence>
<dbReference type="OrthoDB" id="9808022at2"/>
<evidence type="ECO:0000259" key="4">
    <source>
        <dbReference type="PROSITE" id="PS51918"/>
    </source>
</evidence>
<dbReference type="GeneID" id="303559506"/>
<keyword evidence="3" id="KW-0479">Metal-binding</keyword>
<evidence type="ECO:0000313" key="7">
    <source>
        <dbReference type="Proteomes" id="UP000280586"/>
    </source>
</evidence>
<keyword evidence="8" id="KW-1185">Reference proteome</keyword>
<evidence type="ECO:0000313" key="5">
    <source>
        <dbReference type="EMBL" id="AYE33373.1"/>
    </source>
</evidence>
<evidence type="ECO:0000313" key="6">
    <source>
        <dbReference type="EMBL" id="USR99947.1"/>
    </source>
</evidence>
<dbReference type="InterPro" id="IPR007197">
    <property type="entry name" value="rSAM"/>
</dbReference>
<reference evidence="5 7" key="1">
    <citation type="submission" date="2017-09" db="EMBL/GenBank/DDBJ databases">
        <authorList>
            <person name="Thomas P."/>
            <person name="Seyboldt C."/>
        </authorList>
    </citation>
    <scope>NUCLEOTIDE SEQUENCE [LARGE SCALE GENOMIC DNA]</scope>
    <source>
        <strain evidence="5 7">DSM 7534</strain>
    </source>
</reference>
<dbReference type="Gene3D" id="3.80.30.20">
    <property type="entry name" value="tm_1862 like domain"/>
    <property type="match status" value="1"/>
</dbReference>
<dbReference type="InterPro" id="IPR034505">
    <property type="entry name" value="Coproporphyrinogen-III_oxidase"/>
</dbReference>
<dbReference type="InterPro" id="IPR006638">
    <property type="entry name" value="Elp3/MiaA/NifB-like_rSAM"/>
</dbReference>
<accession>A0A9N7JIN9</accession>
<gene>
    <name evidence="6" type="primary">hemW</name>
    <name evidence="5" type="ORF">CP523_02285</name>
    <name evidence="6" type="ORF">NH397_10610</name>
</gene>
<dbReference type="SFLD" id="SFLDF00562">
    <property type="entry name" value="HemN-like__clustered_with_heat"/>
    <property type="match status" value="1"/>
</dbReference>
<dbReference type="EMBL" id="CP099799">
    <property type="protein sequence ID" value="USR99947.1"/>
    <property type="molecule type" value="Genomic_DNA"/>
</dbReference>
<comment type="function">
    <text evidence="3">Probably acts as a heme chaperone, transferring heme to an unknown acceptor. Binds one molecule of heme per monomer, possibly covalently. Binds 1 [4Fe-4S] cluster. The cluster is coordinated with 3 cysteines and an exchangeable S-adenosyl-L-methionine.</text>
</comment>
<dbReference type="InterPro" id="IPR004559">
    <property type="entry name" value="HemW-like"/>
</dbReference>
<dbReference type="Pfam" id="PF06969">
    <property type="entry name" value="HemN_C"/>
    <property type="match status" value="1"/>
</dbReference>
<dbReference type="InterPro" id="IPR010723">
    <property type="entry name" value="HemN_C"/>
</dbReference>
<dbReference type="InterPro" id="IPR058240">
    <property type="entry name" value="rSAM_sf"/>
</dbReference>
<dbReference type="Pfam" id="PF04055">
    <property type="entry name" value="Radical_SAM"/>
    <property type="match status" value="1"/>
</dbReference>
<dbReference type="GO" id="GO:0005737">
    <property type="term" value="C:cytoplasm"/>
    <property type="evidence" value="ECO:0007669"/>
    <property type="project" value="UniProtKB-SubCell"/>
</dbReference>
<dbReference type="PANTHER" id="PTHR13932">
    <property type="entry name" value="COPROPORPHYRINIGEN III OXIDASE"/>
    <property type="match status" value="1"/>
</dbReference>
<dbReference type="AlphaFoldDB" id="A0A9N7JIN9"/>
<keyword evidence="3" id="KW-0349">Heme</keyword>
<dbReference type="GO" id="GO:0006779">
    <property type="term" value="P:porphyrin-containing compound biosynthetic process"/>
    <property type="evidence" value="ECO:0007669"/>
    <property type="project" value="InterPro"/>
</dbReference>
<dbReference type="Proteomes" id="UP001055437">
    <property type="component" value="Chromosome"/>
</dbReference>
<evidence type="ECO:0000256" key="1">
    <source>
        <dbReference type="ARBA" id="ARBA00006100"/>
    </source>
</evidence>
<dbReference type="SFLD" id="SFLDF00288">
    <property type="entry name" value="HemN-like__clustered_with_nucl"/>
    <property type="match status" value="1"/>
</dbReference>
<dbReference type="Proteomes" id="UP000280586">
    <property type="component" value="Chromosome"/>
</dbReference>
<organism evidence="5 7">
    <name type="scientific">Clostridium septicum</name>
    <dbReference type="NCBI Taxonomy" id="1504"/>
    <lineage>
        <taxon>Bacteria</taxon>
        <taxon>Bacillati</taxon>
        <taxon>Bacillota</taxon>
        <taxon>Clostridia</taxon>
        <taxon>Eubacteriales</taxon>
        <taxon>Clostridiaceae</taxon>
        <taxon>Clostridium</taxon>
    </lineage>
</organism>
<dbReference type="GO" id="GO:0046872">
    <property type="term" value="F:metal ion binding"/>
    <property type="evidence" value="ECO:0007669"/>
    <property type="project" value="UniProtKB-UniRule"/>
</dbReference>
<proteinExistence type="inferred from homology"/>
<feature type="domain" description="Radical SAM core" evidence="4">
    <location>
        <begin position="1"/>
        <end position="230"/>
    </location>
</feature>
<keyword evidence="3" id="KW-0411">Iron-sulfur</keyword>
<reference evidence="6" key="2">
    <citation type="submission" date="2022-06" db="EMBL/GenBank/DDBJ databases">
        <authorList>
            <person name="Holder M.E."/>
            <person name="Ajami N.J."/>
            <person name="Petrosino J.F."/>
        </authorList>
    </citation>
    <scope>NUCLEOTIDE SEQUENCE</scope>
    <source>
        <strain evidence="6">RMA 8861</strain>
    </source>
</reference>
<keyword evidence="3" id="KW-0963">Cytoplasm</keyword>
<comment type="similarity">
    <text evidence="1">Belongs to the anaerobic coproporphyrinogen-III oxidase family. HemW subfamily.</text>
</comment>
<evidence type="ECO:0000256" key="2">
    <source>
        <dbReference type="ARBA" id="ARBA00017228"/>
    </source>
</evidence>
<comment type="subcellular location">
    <subcellularLocation>
        <location evidence="3">Cytoplasm</location>
    </subcellularLocation>
</comment>
<dbReference type="GO" id="GO:0051539">
    <property type="term" value="F:4 iron, 4 sulfur cluster binding"/>
    <property type="evidence" value="ECO:0007669"/>
    <property type="project" value="UniProtKB-UniRule"/>
</dbReference>
<dbReference type="InterPro" id="IPR023404">
    <property type="entry name" value="rSAM_horseshoe"/>
</dbReference>
<dbReference type="SFLD" id="SFLDS00029">
    <property type="entry name" value="Radical_SAM"/>
    <property type="match status" value="1"/>
</dbReference>
<keyword evidence="3" id="KW-0408">Iron</keyword>
<dbReference type="PANTHER" id="PTHR13932:SF5">
    <property type="entry name" value="RADICAL S-ADENOSYL METHIONINE DOMAIN-CONTAINING PROTEIN 1, MITOCHONDRIAL"/>
    <property type="match status" value="1"/>
</dbReference>
<dbReference type="RefSeq" id="WP_066674012.1">
    <property type="nucleotide sequence ID" value="NZ_CABMIZ010000003.1"/>
</dbReference>
<keyword evidence="3" id="KW-0004">4Fe-4S</keyword>
<dbReference type="KEGG" id="csep:CP523_02285"/>
<dbReference type="SFLD" id="SFLDG01082">
    <property type="entry name" value="B12-binding_domain_containing"/>
    <property type="match status" value="1"/>
</dbReference>
<dbReference type="SMART" id="SM00729">
    <property type="entry name" value="Elp3"/>
    <property type="match status" value="1"/>
</dbReference>
<keyword evidence="3" id="KW-0949">S-adenosyl-L-methionine</keyword>
<dbReference type="GO" id="GO:0004109">
    <property type="term" value="F:coproporphyrinogen oxidase activity"/>
    <property type="evidence" value="ECO:0007669"/>
    <property type="project" value="InterPro"/>
</dbReference>
<evidence type="ECO:0000313" key="8">
    <source>
        <dbReference type="Proteomes" id="UP001055437"/>
    </source>
</evidence>
<dbReference type="SUPFAM" id="SSF102114">
    <property type="entry name" value="Radical SAM enzymes"/>
    <property type="match status" value="1"/>
</dbReference>
<protein>
    <recommendedName>
        <fullName evidence="2 3">Heme chaperone HemW</fullName>
    </recommendedName>
</protein>
<dbReference type="CDD" id="cd01335">
    <property type="entry name" value="Radical_SAM"/>
    <property type="match status" value="1"/>
</dbReference>
<dbReference type="EMBL" id="CP023671">
    <property type="protein sequence ID" value="AYE33373.1"/>
    <property type="molecule type" value="Genomic_DNA"/>
</dbReference>
<sequence length="377" mass="43996">MKEIALYIHIPFCKQKCLYCDFPSYASLENLMDDYVDALCMEIQEKAKEYLISSIFIGGGTPSYLNKNQIEKLLNSINKLNKTKNMEFSMECNPGSLDEEKLKTMFLGGVNRISIGLQAVQDSLLKSIGRIHTYREFVENFNLARKIGFKNINVDLMFGLPNQKISHWKESLETIANIKPEHISSYSLIIEEGTCFYNMWNKDKLNLPSEEDEREMYSMTKEILKSHGYKQYEISNYSKEGYECLHNKVYWQCKPYLGVGTSASSFLDEYRFKNIDKVKEYIKRINNNESVVEEKLKNSIEDDIEEFMFMGLRLIEGVCKREFELRFGRNIRSIYNEIIDKNISMGLLEEDNNILRLTSKGVELSNVVMSDFIIDRK</sequence>
<dbReference type="NCBIfam" id="TIGR00539">
    <property type="entry name" value="hemN_rel"/>
    <property type="match status" value="1"/>
</dbReference>
<dbReference type="SFLD" id="SFLDG01065">
    <property type="entry name" value="anaerobic_coproporphyrinogen-I"/>
    <property type="match status" value="1"/>
</dbReference>
<keyword evidence="3" id="KW-0143">Chaperone</keyword>
<dbReference type="PROSITE" id="PS51918">
    <property type="entry name" value="RADICAL_SAM"/>
    <property type="match status" value="1"/>
</dbReference>